<dbReference type="RefSeq" id="WP_122114357.1">
    <property type="nucleotide sequence ID" value="NZ_QOKZ01000014.1"/>
</dbReference>
<dbReference type="InterPro" id="IPR015001">
    <property type="entry name" value="DUF1850"/>
</dbReference>
<organism evidence="1 2">
    <name type="scientific">Paracoccus alkanivorans</name>
    <dbReference type="NCBI Taxonomy" id="2116655"/>
    <lineage>
        <taxon>Bacteria</taxon>
        <taxon>Pseudomonadati</taxon>
        <taxon>Pseudomonadota</taxon>
        <taxon>Alphaproteobacteria</taxon>
        <taxon>Rhodobacterales</taxon>
        <taxon>Paracoccaceae</taxon>
        <taxon>Paracoccus</taxon>
    </lineage>
</organism>
<proteinExistence type="predicted"/>
<protein>
    <submittedName>
        <fullName evidence="1">DUF1850 domain-containing protein</fullName>
    </submittedName>
</protein>
<sequence length="119" mass="13126">MNGCLLAGMMTIALHGADFRLEWTHSVEKVAWREYWRIEDDGLELTRAAVKGSGAGMEPGEDAELKNGWWVWKPDLPVQPQLSLAASGATDGAWRICDRNNCRKIGEAPGPPIILRPCP</sequence>
<dbReference type="AlphaFoldDB" id="A0A3M0M689"/>
<name>A0A3M0M689_9RHOB</name>
<reference evidence="1 2" key="1">
    <citation type="submission" date="2018-07" db="EMBL/GenBank/DDBJ databases">
        <authorList>
            <person name="Zhang Y."/>
            <person name="Wang L."/>
            <person name="Ma S."/>
        </authorList>
    </citation>
    <scope>NUCLEOTIDE SEQUENCE [LARGE SCALE GENOMIC DNA]</scope>
    <source>
        <strain evidence="1 2">4-2</strain>
    </source>
</reference>
<accession>A0A3M0M689</accession>
<keyword evidence="2" id="KW-1185">Reference proteome</keyword>
<dbReference type="EMBL" id="QOKZ01000014">
    <property type="protein sequence ID" value="RMC31010.1"/>
    <property type="molecule type" value="Genomic_DNA"/>
</dbReference>
<dbReference type="Proteomes" id="UP000273516">
    <property type="component" value="Unassembled WGS sequence"/>
</dbReference>
<evidence type="ECO:0000313" key="2">
    <source>
        <dbReference type="Proteomes" id="UP000273516"/>
    </source>
</evidence>
<dbReference type="OrthoDB" id="5298197at2"/>
<gene>
    <name evidence="1" type="ORF">C9E81_21215</name>
</gene>
<evidence type="ECO:0000313" key="1">
    <source>
        <dbReference type="EMBL" id="RMC31010.1"/>
    </source>
</evidence>
<comment type="caution">
    <text evidence="1">The sequence shown here is derived from an EMBL/GenBank/DDBJ whole genome shotgun (WGS) entry which is preliminary data.</text>
</comment>
<dbReference type="Pfam" id="PF08905">
    <property type="entry name" value="DUF1850"/>
    <property type="match status" value="1"/>
</dbReference>